<feature type="binding site" evidence="14">
    <location>
        <position position="324"/>
    </location>
    <ligand>
        <name>Mg(2+)</name>
        <dbReference type="ChEBI" id="CHEBI:18420"/>
        <label>2</label>
    </ligand>
</feature>
<dbReference type="FunFam" id="3.30.470.20:FF:000008">
    <property type="entry name" value="D-alanine--D-alanine ligase"/>
    <property type="match status" value="1"/>
</dbReference>
<dbReference type="PROSITE" id="PS00844">
    <property type="entry name" value="DALA_DALA_LIGASE_2"/>
    <property type="match status" value="1"/>
</dbReference>
<feature type="active site" evidence="13">
    <location>
        <position position="195"/>
    </location>
</feature>
<evidence type="ECO:0000313" key="17">
    <source>
        <dbReference type="EMBL" id="MDY5153283.1"/>
    </source>
</evidence>
<evidence type="ECO:0000256" key="4">
    <source>
        <dbReference type="ARBA" id="ARBA00022723"/>
    </source>
</evidence>
<reference evidence="19" key="1">
    <citation type="submission" date="2016-10" db="EMBL/GenBank/DDBJ databases">
        <authorList>
            <person name="Varghese N."/>
        </authorList>
    </citation>
    <scope>NUCLEOTIDE SEQUENCE [LARGE SCALE GENOMIC DNA]</scope>
    <source>
        <strain evidence="19">DSM 20639</strain>
    </source>
</reference>
<dbReference type="NCBIfam" id="NF002528">
    <property type="entry name" value="PRK01966.1-4"/>
    <property type="match status" value="1"/>
</dbReference>
<dbReference type="PIRSF" id="PIRSF039102">
    <property type="entry name" value="Ddl/VanB"/>
    <property type="match status" value="1"/>
</dbReference>
<dbReference type="GO" id="GO:0008360">
    <property type="term" value="P:regulation of cell shape"/>
    <property type="evidence" value="ECO:0007669"/>
    <property type="project" value="UniProtKB-KW"/>
</dbReference>
<comment type="catalytic activity">
    <reaction evidence="12">
        <text>2 D-alanine + ATP = D-alanyl-D-alanine + ADP + phosphate + H(+)</text>
        <dbReference type="Rhea" id="RHEA:11224"/>
        <dbReference type="ChEBI" id="CHEBI:15378"/>
        <dbReference type="ChEBI" id="CHEBI:30616"/>
        <dbReference type="ChEBI" id="CHEBI:43474"/>
        <dbReference type="ChEBI" id="CHEBI:57416"/>
        <dbReference type="ChEBI" id="CHEBI:57822"/>
        <dbReference type="ChEBI" id="CHEBI:456216"/>
        <dbReference type="EC" id="6.3.2.4"/>
    </reaction>
</comment>
<reference evidence="17" key="3">
    <citation type="submission" date="2023-10" db="EMBL/GenBank/DDBJ databases">
        <title>Whole Genome based description of the genera Actinobaculum and Actinotignum reveals a complex phylogenetic relationship within the species included in the genus Actinotignum.</title>
        <authorList>
            <person name="Jensen C.S."/>
            <person name="Dargis R."/>
            <person name="Kemp M."/>
            <person name="Christensen J.J."/>
        </authorList>
    </citation>
    <scope>NUCLEOTIDE SEQUENCE</scope>
    <source>
        <strain evidence="17">Actinobaculum_suis_CCUG19206T</strain>
    </source>
</reference>
<keyword evidence="8 12" id="KW-0133">Cell shape</keyword>
<proteinExistence type="inferred from homology"/>
<evidence type="ECO:0000256" key="15">
    <source>
        <dbReference type="PROSITE-ProRule" id="PRU00409"/>
    </source>
</evidence>
<dbReference type="InterPro" id="IPR011095">
    <property type="entry name" value="Dala_Dala_lig_C"/>
</dbReference>
<keyword evidence="6 15" id="KW-0067">ATP-binding</keyword>
<accession>A0A1G7E1U6</accession>
<evidence type="ECO:0000256" key="14">
    <source>
        <dbReference type="PIRSR" id="PIRSR039102-3"/>
    </source>
</evidence>
<evidence type="ECO:0000313" key="18">
    <source>
        <dbReference type="EMBL" id="SDE57688.1"/>
    </source>
</evidence>
<evidence type="ECO:0000256" key="5">
    <source>
        <dbReference type="ARBA" id="ARBA00022741"/>
    </source>
</evidence>
<keyword evidence="3 12" id="KW-0436">Ligase</keyword>
<dbReference type="Gene3D" id="3.30.470.20">
    <property type="entry name" value="ATP-grasp fold, B domain"/>
    <property type="match status" value="1"/>
</dbReference>
<organism evidence="18 19">
    <name type="scientific">Actinobaculum suis</name>
    <dbReference type="NCBI Taxonomy" id="1657"/>
    <lineage>
        <taxon>Bacteria</taxon>
        <taxon>Bacillati</taxon>
        <taxon>Actinomycetota</taxon>
        <taxon>Actinomycetes</taxon>
        <taxon>Actinomycetales</taxon>
        <taxon>Actinomycetaceae</taxon>
        <taxon>Actinobaculum</taxon>
    </lineage>
</organism>
<comment type="cofactor">
    <cofactor evidence="14">
        <name>Mg(2+)</name>
        <dbReference type="ChEBI" id="CHEBI:18420"/>
    </cofactor>
    <cofactor evidence="14">
        <name>Mn(2+)</name>
        <dbReference type="ChEBI" id="CHEBI:29035"/>
    </cofactor>
    <text evidence="14">Binds 2 magnesium or manganese ions per subunit.</text>
</comment>
<dbReference type="InterPro" id="IPR016185">
    <property type="entry name" value="PreATP-grasp_dom_sf"/>
</dbReference>
<keyword evidence="5 15" id="KW-0547">Nucleotide-binding</keyword>
<keyword evidence="12" id="KW-0963">Cytoplasm</keyword>
<evidence type="ECO:0000256" key="3">
    <source>
        <dbReference type="ARBA" id="ARBA00022598"/>
    </source>
</evidence>
<dbReference type="NCBIfam" id="TIGR01205">
    <property type="entry name" value="D_ala_D_alaTIGR"/>
    <property type="match status" value="1"/>
</dbReference>
<feature type="domain" description="ATP-grasp" evidence="16">
    <location>
        <begin position="147"/>
        <end position="357"/>
    </location>
</feature>
<dbReference type="GO" id="GO:0005524">
    <property type="term" value="F:ATP binding"/>
    <property type="evidence" value="ECO:0007669"/>
    <property type="project" value="UniProtKB-UniRule"/>
</dbReference>
<dbReference type="GO" id="GO:0005829">
    <property type="term" value="C:cytosol"/>
    <property type="evidence" value="ECO:0007669"/>
    <property type="project" value="TreeGrafter"/>
</dbReference>
<evidence type="ECO:0000256" key="10">
    <source>
        <dbReference type="ARBA" id="ARBA00023211"/>
    </source>
</evidence>
<dbReference type="InterPro" id="IPR000291">
    <property type="entry name" value="D-Ala_lig_Van_CS"/>
</dbReference>
<evidence type="ECO:0000256" key="6">
    <source>
        <dbReference type="ARBA" id="ARBA00022840"/>
    </source>
</evidence>
<keyword evidence="7 14" id="KW-0460">Magnesium</keyword>
<name>A0A1G7E1U6_9ACTO</name>
<evidence type="ECO:0000256" key="2">
    <source>
        <dbReference type="ARBA" id="ARBA00010871"/>
    </source>
</evidence>
<feature type="binding site" evidence="14">
    <location>
        <position position="309"/>
    </location>
    <ligand>
        <name>Mg(2+)</name>
        <dbReference type="ChEBI" id="CHEBI:18420"/>
        <label>1</label>
    </ligand>
</feature>
<dbReference type="Proteomes" id="UP001273799">
    <property type="component" value="Unassembled WGS sequence"/>
</dbReference>
<dbReference type="HAMAP" id="MF_00047">
    <property type="entry name" value="Dala_Dala_lig"/>
    <property type="match status" value="1"/>
</dbReference>
<keyword evidence="19" id="KW-1185">Reference proteome</keyword>
<evidence type="ECO:0000256" key="8">
    <source>
        <dbReference type="ARBA" id="ARBA00022960"/>
    </source>
</evidence>
<dbReference type="GO" id="GO:0046872">
    <property type="term" value="F:metal ion binding"/>
    <property type="evidence" value="ECO:0007669"/>
    <property type="project" value="UniProtKB-KW"/>
</dbReference>
<feature type="active site" evidence="13">
    <location>
        <position position="335"/>
    </location>
</feature>
<comment type="subcellular location">
    <subcellularLocation>
        <location evidence="12">Cytoplasm</location>
    </subcellularLocation>
</comment>
<comment type="cofactor">
    <cofactor evidence="1">
        <name>Mn(2+)</name>
        <dbReference type="ChEBI" id="CHEBI:29035"/>
    </cofactor>
</comment>
<keyword evidence="9 12" id="KW-0573">Peptidoglycan synthesis</keyword>
<feature type="binding site" evidence="14">
    <location>
        <position position="326"/>
    </location>
    <ligand>
        <name>Mg(2+)</name>
        <dbReference type="ChEBI" id="CHEBI:18420"/>
        <label>2</label>
    </ligand>
</feature>
<dbReference type="EMBL" id="FNAU01000014">
    <property type="protein sequence ID" value="SDE57688.1"/>
    <property type="molecule type" value="Genomic_DNA"/>
</dbReference>
<evidence type="ECO:0000256" key="1">
    <source>
        <dbReference type="ARBA" id="ARBA00001936"/>
    </source>
</evidence>
<dbReference type="InterPro" id="IPR013815">
    <property type="entry name" value="ATP_grasp_subdomain_1"/>
</dbReference>
<evidence type="ECO:0000256" key="7">
    <source>
        <dbReference type="ARBA" id="ARBA00022842"/>
    </source>
</evidence>
<evidence type="ECO:0000256" key="9">
    <source>
        <dbReference type="ARBA" id="ARBA00022984"/>
    </source>
</evidence>
<evidence type="ECO:0000256" key="13">
    <source>
        <dbReference type="PIRSR" id="PIRSR039102-1"/>
    </source>
</evidence>
<dbReference type="GO" id="GO:0008716">
    <property type="term" value="F:D-alanine-D-alanine ligase activity"/>
    <property type="evidence" value="ECO:0007669"/>
    <property type="project" value="UniProtKB-UniRule"/>
</dbReference>
<dbReference type="AlphaFoldDB" id="A0A1G7E1U6"/>
<comment type="pathway">
    <text evidence="12">Cell wall biogenesis; peptidoglycan biosynthesis.</text>
</comment>
<dbReference type="RefSeq" id="WP_074663423.1">
    <property type="nucleotide sequence ID" value="NZ_FNAU01000014.1"/>
</dbReference>
<dbReference type="GO" id="GO:0071555">
    <property type="term" value="P:cell wall organization"/>
    <property type="evidence" value="ECO:0007669"/>
    <property type="project" value="UniProtKB-KW"/>
</dbReference>
<dbReference type="Pfam" id="PF07478">
    <property type="entry name" value="Dala_Dala_lig_C"/>
    <property type="match status" value="1"/>
</dbReference>
<dbReference type="Gene3D" id="3.40.50.20">
    <property type="match status" value="1"/>
</dbReference>
<dbReference type="EC" id="6.3.2.4" evidence="12"/>
<dbReference type="SUPFAM" id="SSF56059">
    <property type="entry name" value="Glutathione synthetase ATP-binding domain-like"/>
    <property type="match status" value="1"/>
</dbReference>
<dbReference type="Pfam" id="PF01820">
    <property type="entry name" value="Dala_Dala_lig_N"/>
    <property type="match status" value="1"/>
</dbReference>
<dbReference type="SUPFAM" id="SSF52440">
    <property type="entry name" value="PreATP-grasp domain"/>
    <property type="match status" value="1"/>
</dbReference>
<comment type="function">
    <text evidence="12">Cell wall formation.</text>
</comment>
<dbReference type="PANTHER" id="PTHR23132:SF25">
    <property type="entry name" value="D-ALANINE--D-ALANINE LIGASE A"/>
    <property type="match status" value="1"/>
</dbReference>
<evidence type="ECO:0000256" key="12">
    <source>
        <dbReference type="HAMAP-Rule" id="MF_00047"/>
    </source>
</evidence>
<dbReference type="UniPathway" id="UPA00219"/>
<keyword evidence="4 14" id="KW-0479">Metal-binding</keyword>
<dbReference type="EMBL" id="JAWNFU010000002">
    <property type="protein sequence ID" value="MDY5153283.1"/>
    <property type="molecule type" value="Genomic_DNA"/>
</dbReference>
<dbReference type="PANTHER" id="PTHR23132">
    <property type="entry name" value="D-ALANINE--D-ALANINE LIGASE"/>
    <property type="match status" value="1"/>
</dbReference>
<feature type="active site" evidence="13">
    <location>
        <position position="16"/>
    </location>
</feature>
<dbReference type="GO" id="GO:0009252">
    <property type="term" value="P:peptidoglycan biosynthetic process"/>
    <property type="evidence" value="ECO:0007669"/>
    <property type="project" value="UniProtKB-UniRule"/>
</dbReference>
<evidence type="ECO:0000259" key="16">
    <source>
        <dbReference type="PROSITE" id="PS50975"/>
    </source>
</evidence>
<protein>
    <recommendedName>
        <fullName evidence="12">D-alanine--D-alanine ligase</fullName>
        <ecNumber evidence="12">6.3.2.4</ecNumber>
    </recommendedName>
    <alternativeName>
        <fullName evidence="12">D-Ala-D-Ala ligase</fullName>
    </alternativeName>
    <alternativeName>
        <fullName evidence="12">D-alanylalanine synthetase</fullName>
    </alternativeName>
</protein>
<dbReference type="PROSITE" id="PS50975">
    <property type="entry name" value="ATP_GRASP"/>
    <property type="match status" value="1"/>
</dbReference>
<dbReference type="InterPro" id="IPR011127">
    <property type="entry name" value="Dala_Dala_lig_N"/>
</dbReference>
<reference evidence="18" key="2">
    <citation type="submission" date="2016-10" db="EMBL/GenBank/DDBJ databases">
        <authorList>
            <person name="de Groot N.N."/>
        </authorList>
    </citation>
    <scope>NUCLEOTIDE SEQUENCE [LARGE SCALE GENOMIC DNA]</scope>
    <source>
        <strain evidence="18">DSM 20639</strain>
    </source>
</reference>
<gene>
    <name evidence="12" type="primary">ddl</name>
    <name evidence="17" type="ORF">R6G71_04355</name>
    <name evidence="18" type="ORF">SAMN05421878_11436</name>
</gene>
<keyword evidence="11 12" id="KW-0961">Cell wall biogenesis/degradation</keyword>
<sequence>MGKIRVAIIYGGVSGEHSVSCLTAASVMRAIDREKYEVVPVAIAKDGTWVPGVDNPDRLEAGGPHGEVTVGSERVLTVYGPGRDLLVADDAAGKLRSLGPIDIAFPLLHGPCGEDGTIQGLFELMGLPYVGCGVFASAAGMDKHYTKMLLQEHGIPCTPHVLADPARWENEREKVREEATQLGFPLYVKPARAGSSLGITRVAELSELDAAVEAARQVDGKVLIEQGIPGREIECAVLGGHGTQPPRATVLGEIVLTSQWYDFETKYEDNGGFSMQIPAHIPPQTATEMRECAVKVFTALGCEGLARVDFFLTEDPARPFVVNEINTMPGFTNVSMYPALWEASGLPYSALIDELITLGLERPLACQAY</sequence>
<comment type="similarity">
    <text evidence="2 12">Belongs to the D-alanine--D-alanine ligase family.</text>
</comment>
<keyword evidence="10 14" id="KW-0464">Manganese</keyword>
<dbReference type="Proteomes" id="UP000182744">
    <property type="component" value="Unassembled WGS sequence"/>
</dbReference>
<dbReference type="PROSITE" id="PS00843">
    <property type="entry name" value="DALA_DALA_LIGASE_1"/>
    <property type="match status" value="1"/>
</dbReference>
<dbReference type="Gene3D" id="3.30.1490.20">
    <property type="entry name" value="ATP-grasp fold, A domain"/>
    <property type="match status" value="1"/>
</dbReference>
<feature type="binding site" evidence="14">
    <location>
        <position position="324"/>
    </location>
    <ligand>
        <name>Mg(2+)</name>
        <dbReference type="ChEBI" id="CHEBI:18420"/>
        <label>1</label>
    </ligand>
</feature>
<evidence type="ECO:0000256" key="11">
    <source>
        <dbReference type="ARBA" id="ARBA00023316"/>
    </source>
</evidence>
<dbReference type="InterPro" id="IPR005905">
    <property type="entry name" value="D_ala_D_ala"/>
</dbReference>
<evidence type="ECO:0000313" key="19">
    <source>
        <dbReference type="Proteomes" id="UP000182744"/>
    </source>
</evidence>
<dbReference type="InterPro" id="IPR011761">
    <property type="entry name" value="ATP-grasp"/>
</dbReference>